<dbReference type="AlphaFoldDB" id="A0A9X2P335"/>
<evidence type="ECO:0000256" key="2">
    <source>
        <dbReference type="ARBA" id="ARBA00022452"/>
    </source>
</evidence>
<dbReference type="Proteomes" id="UP001142175">
    <property type="component" value="Unassembled WGS sequence"/>
</dbReference>
<keyword evidence="5" id="KW-0732">Signal</keyword>
<dbReference type="InterPro" id="IPR034746">
    <property type="entry name" value="POTRA"/>
</dbReference>
<keyword evidence="4" id="KW-0472">Membrane</keyword>
<dbReference type="GO" id="GO:0019867">
    <property type="term" value="C:outer membrane"/>
    <property type="evidence" value="ECO:0007669"/>
    <property type="project" value="InterPro"/>
</dbReference>
<dbReference type="InterPro" id="IPR039910">
    <property type="entry name" value="D15-like"/>
</dbReference>
<comment type="subcellular location">
    <subcellularLocation>
        <location evidence="1">Membrane</location>
    </subcellularLocation>
</comment>
<evidence type="ECO:0000256" key="5">
    <source>
        <dbReference type="SAM" id="SignalP"/>
    </source>
</evidence>
<proteinExistence type="predicted"/>
<dbReference type="Gene3D" id="3.10.20.310">
    <property type="entry name" value="membrane protein fhac"/>
    <property type="match status" value="1"/>
</dbReference>
<evidence type="ECO:0000313" key="8">
    <source>
        <dbReference type="Proteomes" id="UP001142175"/>
    </source>
</evidence>
<keyword evidence="8" id="KW-1185">Reference proteome</keyword>
<sequence length="485" mass="56682">MKDFRKYSFLFLLPLLGFFEVNYAVAQTEAVEKDSTTTVSHPEKVVINNIFIVGNEKTRKNIILREIDLKTGVSYDWDELISMIQADQKKIYNLQLFNSVEITPLITDNEQIELLVSVTERWYIIPNIIFNLADRNIAEWWTNQNRDFSRVNYGARLVHNNVGGRNEKLKVGAQFGFVKAFEVLYSIPYLDKNQNHGISGQFTYFTQKTIPVKSAFNKQVFYTNEKEEVLRKNSSAYFRYSYRGSYYNFHFVTFGYNNTTINPDVFVQNPDYLLNESNKLNYFVLGYTFRHDKRNNIQYATEGELLNISVTKYGIFASDDMDDTEISINANKYIKVSDKFNFVSGLSLNSFIQKRQPFTLVRGIGYNPNFIRGYELNVVEGQQILVHKNSFRFKFIDVGYDIGKYVPLEEFSYLPLKMYLGFNFDHGFVNDRNNLPDNARLTNKYLFGYGAGLDIVTLYDMVFRFEYSLNNQGEQAFFVNFRAPF</sequence>
<keyword evidence="2" id="KW-1134">Transmembrane beta strand</keyword>
<evidence type="ECO:0000313" key="7">
    <source>
        <dbReference type="EMBL" id="MCR9013636.1"/>
    </source>
</evidence>
<name>A0A9X2P335_9BACT</name>
<dbReference type="PANTHER" id="PTHR12815">
    <property type="entry name" value="SORTING AND ASSEMBLY MACHINERY SAMM50 PROTEIN FAMILY MEMBER"/>
    <property type="match status" value="1"/>
</dbReference>
<evidence type="ECO:0000259" key="6">
    <source>
        <dbReference type="PROSITE" id="PS51779"/>
    </source>
</evidence>
<dbReference type="Pfam" id="PF07244">
    <property type="entry name" value="POTRA"/>
    <property type="match status" value="1"/>
</dbReference>
<accession>A0A9X2P335</accession>
<feature type="chain" id="PRO_5040888186" description="POTRA domain-containing protein" evidence="5">
    <location>
        <begin position="27"/>
        <end position="485"/>
    </location>
</feature>
<keyword evidence="3" id="KW-0812">Transmembrane</keyword>
<evidence type="ECO:0000256" key="1">
    <source>
        <dbReference type="ARBA" id="ARBA00004370"/>
    </source>
</evidence>
<comment type="caution">
    <text evidence="7">The sequence shown here is derived from an EMBL/GenBank/DDBJ whole genome shotgun (WGS) entry which is preliminary data.</text>
</comment>
<evidence type="ECO:0000256" key="3">
    <source>
        <dbReference type="ARBA" id="ARBA00022692"/>
    </source>
</evidence>
<dbReference type="Gene3D" id="2.40.160.50">
    <property type="entry name" value="membrane protein fhac: a member of the omp85/tpsb transporter family"/>
    <property type="match status" value="1"/>
</dbReference>
<dbReference type="RefSeq" id="WP_258421533.1">
    <property type="nucleotide sequence ID" value="NZ_JANSUY010000001.1"/>
</dbReference>
<dbReference type="InterPro" id="IPR010827">
    <property type="entry name" value="BamA/TamA_POTRA"/>
</dbReference>
<organism evidence="7 8">
    <name type="scientific">Aquiflexum gelatinilyticum</name>
    <dbReference type="NCBI Taxonomy" id="2961943"/>
    <lineage>
        <taxon>Bacteria</taxon>
        <taxon>Pseudomonadati</taxon>
        <taxon>Bacteroidota</taxon>
        <taxon>Cytophagia</taxon>
        <taxon>Cytophagales</taxon>
        <taxon>Cyclobacteriaceae</taxon>
        <taxon>Aquiflexum</taxon>
    </lineage>
</organism>
<protein>
    <recommendedName>
        <fullName evidence="6">POTRA domain-containing protein</fullName>
    </recommendedName>
</protein>
<gene>
    <name evidence="7" type="ORF">NU887_01250</name>
</gene>
<dbReference type="PANTHER" id="PTHR12815:SF18">
    <property type="entry name" value="SORTING AND ASSEMBLY MACHINERY COMPONENT 50 HOMOLOG"/>
    <property type="match status" value="1"/>
</dbReference>
<feature type="domain" description="POTRA" evidence="6">
    <location>
        <begin position="45"/>
        <end position="121"/>
    </location>
</feature>
<evidence type="ECO:0000256" key="4">
    <source>
        <dbReference type="ARBA" id="ARBA00023136"/>
    </source>
</evidence>
<feature type="signal peptide" evidence="5">
    <location>
        <begin position="1"/>
        <end position="26"/>
    </location>
</feature>
<dbReference type="EMBL" id="JANSUY010000001">
    <property type="protein sequence ID" value="MCR9013636.1"/>
    <property type="molecule type" value="Genomic_DNA"/>
</dbReference>
<dbReference type="PROSITE" id="PS51779">
    <property type="entry name" value="POTRA"/>
    <property type="match status" value="1"/>
</dbReference>
<reference evidence="7" key="1">
    <citation type="submission" date="2022-08" db="EMBL/GenBank/DDBJ databases">
        <authorList>
            <person name="Zhang D."/>
        </authorList>
    </citation>
    <scope>NUCLEOTIDE SEQUENCE</scope>
    <source>
        <strain evidence="7">XJ19-11</strain>
    </source>
</reference>